<dbReference type="EMBL" id="MN082144">
    <property type="protein sequence ID" value="QFP99035.1"/>
    <property type="molecule type" value="Genomic_DNA"/>
</dbReference>
<dbReference type="AlphaFoldDB" id="A0A5P8DJU7"/>
<keyword evidence="4" id="KW-0472">Membrane</keyword>
<reference evidence="6" key="1">
    <citation type="submission" date="2019-06" db="EMBL/GenBank/DDBJ databases">
        <authorList>
            <person name="Wideman J.G."/>
            <person name="Richards T.A."/>
        </authorList>
    </citation>
    <scope>NUCLEOTIDE SEQUENCE</scope>
</reference>
<dbReference type="GO" id="GO:0003735">
    <property type="term" value="F:structural constituent of ribosome"/>
    <property type="evidence" value="ECO:0007669"/>
    <property type="project" value="InterPro"/>
</dbReference>
<feature type="transmembrane region" description="Helical" evidence="4">
    <location>
        <begin position="323"/>
        <end position="346"/>
    </location>
</feature>
<evidence type="ECO:0000256" key="2">
    <source>
        <dbReference type="ARBA" id="ARBA00022980"/>
    </source>
</evidence>
<dbReference type="GO" id="GO:0005840">
    <property type="term" value="C:ribosome"/>
    <property type="evidence" value="ECO:0007669"/>
    <property type="project" value="UniProtKB-KW"/>
</dbReference>
<feature type="transmembrane region" description="Helical" evidence="4">
    <location>
        <begin position="187"/>
        <end position="205"/>
    </location>
</feature>
<geneLocation type="mitochondrion" evidence="6"/>
<feature type="transmembrane region" description="Helical" evidence="4">
    <location>
        <begin position="235"/>
        <end position="258"/>
    </location>
</feature>
<feature type="domain" description="Small ribosomal subunit protein uS3 C-terminal" evidence="5">
    <location>
        <begin position="256"/>
        <end position="344"/>
    </location>
</feature>
<evidence type="ECO:0000259" key="5">
    <source>
        <dbReference type="Pfam" id="PF00189"/>
    </source>
</evidence>
<dbReference type="Gene3D" id="3.30.1140.32">
    <property type="entry name" value="Ribosomal protein S3, C-terminal domain"/>
    <property type="match status" value="1"/>
</dbReference>
<keyword evidence="4" id="KW-1133">Transmembrane helix</keyword>
<dbReference type="InterPro" id="IPR036419">
    <property type="entry name" value="Ribosomal_S3_C_sf"/>
</dbReference>
<proteinExistence type="inferred from homology"/>
<organism evidence="6">
    <name type="scientific">Rhizaria sp</name>
    <dbReference type="NCBI Taxonomy" id="2204297"/>
    <lineage>
        <taxon>Eukaryota</taxon>
        <taxon>Sar</taxon>
        <taxon>Rhizaria</taxon>
    </lineage>
</organism>
<keyword evidence="6" id="KW-0496">Mitochondrion</keyword>
<evidence type="ECO:0000313" key="6">
    <source>
        <dbReference type="EMBL" id="QFP99035.1"/>
    </source>
</evidence>
<keyword evidence="2 6" id="KW-0689">Ribosomal protein</keyword>
<accession>A0A5P8DJU7</accession>
<sequence length="349" mass="42179">MTRKTNSLLFRLGVTSLWETKLSNFRKIFATFRLEKILHTELIKYKWNILSIKWNNNNAVIQVYSSFNLSRKLKQSLFKYYKKVKNIKKLSEKFSINNSFITSILKNIRIIYLGNKSFKLLKLNFFILFFKKWELYIITHILFLFNKFSWVKLNLVLQSFLLKKKIKKNYELSVFNIKTLRYKLQKINGFIYFKILSIFVENILFNTTKQFMNVSFNNIWHNKGLLFKFVSKDKFLLQLLLLSCVYNNSQIFSEYIAFQLKRNKNHKKLLRKIILCINSFWQLKKIVLRGIQLRVTGKLDGKMRKSKYHYDIGKVQLQTLKTFLHYSFCVSYTQFGIISIKFWIIYENK</sequence>
<gene>
    <name evidence="6" type="primary">rps3</name>
</gene>
<dbReference type="GO" id="GO:0006412">
    <property type="term" value="P:translation"/>
    <property type="evidence" value="ECO:0007669"/>
    <property type="project" value="InterPro"/>
</dbReference>
<feature type="transmembrane region" description="Helical" evidence="4">
    <location>
        <begin position="135"/>
        <end position="157"/>
    </location>
</feature>
<dbReference type="Pfam" id="PF00189">
    <property type="entry name" value="Ribosomal_S3_C"/>
    <property type="match status" value="1"/>
</dbReference>
<keyword evidence="3" id="KW-0687">Ribonucleoprotein</keyword>
<dbReference type="GO" id="GO:1990904">
    <property type="term" value="C:ribonucleoprotein complex"/>
    <property type="evidence" value="ECO:0007669"/>
    <property type="project" value="UniProtKB-KW"/>
</dbReference>
<dbReference type="SUPFAM" id="SSF54821">
    <property type="entry name" value="Ribosomal protein S3 C-terminal domain"/>
    <property type="match status" value="1"/>
</dbReference>
<comment type="similarity">
    <text evidence="1">Belongs to the universal ribosomal protein uS3 family.</text>
</comment>
<name>A0A5P8DJU7_9EUKA</name>
<evidence type="ECO:0000256" key="4">
    <source>
        <dbReference type="SAM" id="Phobius"/>
    </source>
</evidence>
<evidence type="ECO:0000256" key="3">
    <source>
        <dbReference type="ARBA" id="ARBA00023274"/>
    </source>
</evidence>
<protein>
    <submittedName>
        <fullName evidence="6">Ribosomal protein S3</fullName>
    </submittedName>
</protein>
<dbReference type="InterPro" id="IPR001351">
    <property type="entry name" value="Ribosomal_uS3_C"/>
</dbReference>
<evidence type="ECO:0000256" key="1">
    <source>
        <dbReference type="ARBA" id="ARBA00010761"/>
    </source>
</evidence>
<keyword evidence="4" id="KW-0812">Transmembrane</keyword>